<feature type="region of interest" description="Disordered" evidence="1">
    <location>
        <begin position="210"/>
        <end position="262"/>
    </location>
</feature>
<protein>
    <submittedName>
        <fullName evidence="2">Uncharacterized protein</fullName>
    </submittedName>
</protein>
<evidence type="ECO:0000256" key="1">
    <source>
        <dbReference type="SAM" id="MobiDB-lite"/>
    </source>
</evidence>
<proteinExistence type="predicted"/>
<sequence>MAGDEESLKNLNQAISSKILELESLTRAAGDAVVSDQLKHISQSEDQLLSLHRALVRKLGRPSRTDGLISERRDWFSSFVSHDKSKLSNDQVRALASVTKHWALSSDDIGCLKTCADLWAACPYLFCDGGKPDKDVIRRCYNDLERIEDIDSTRRKVLLVMFEYRKWSHIEIEALNAYVQTLPQFAIRDSLHNAWVSILEYYEGRARHNTAPCQTIDPSPRGIEESHDNIDSSAPQTSPPLDDHILLEPPASSDGRPVSCQDERCVRGDSQSSAMFFPTNASIATGIAPFSIDDIIASAEPWLFVPADAGDPNGDRARDYTNPAALHFPTFSIDEITASAEPWFLIPTDAGDPGDGNTKNPTDSRFTLSIDATDTSAGPQNVRPAHTDGYAEYPQVTSGLNTSNSLTFRTLSESVEAALEA</sequence>
<accession>A0A8H4M7M0</accession>
<evidence type="ECO:0000313" key="2">
    <source>
        <dbReference type="EMBL" id="KAF4233528.1"/>
    </source>
</evidence>
<reference evidence="2" key="1">
    <citation type="journal article" date="2020" name="bioRxiv">
        <title>Genomic and phenotypic heterogeneity of clinical isolates of the human pathogens Aspergillus fumigatus, Aspergillus lentulus and Aspergillus fumigatiaffinis.</title>
        <authorList>
            <person name="dos Santos R.A.C."/>
            <person name="Steenwyk J.L."/>
            <person name="Rivero-Menendez O."/>
            <person name="Mead M.E."/>
            <person name="Silva L.P."/>
            <person name="Bastos R.W."/>
            <person name="Alastruey-Izquierdo A."/>
            <person name="Goldman G.H."/>
            <person name="Rokas A."/>
        </authorList>
    </citation>
    <scope>NUCLEOTIDE SEQUENCE</scope>
    <source>
        <strain evidence="2">CNM-CM6805</strain>
    </source>
</reference>
<dbReference type="AlphaFoldDB" id="A0A8H4M7M0"/>
<name>A0A8H4M7M0_9EURO</name>
<gene>
    <name evidence="2" type="ORF">CNMCM6805_009185</name>
</gene>
<comment type="caution">
    <text evidence="2">The sequence shown here is derived from an EMBL/GenBank/DDBJ whole genome shotgun (WGS) entry which is preliminary data.</text>
</comment>
<evidence type="ECO:0000313" key="3">
    <source>
        <dbReference type="Proteomes" id="UP000653565"/>
    </source>
</evidence>
<organism evidence="2 3">
    <name type="scientific">Aspergillus fumigatiaffinis</name>
    <dbReference type="NCBI Taxonomy" id="340414"/>
    <lineage>
        <taxon>Eukaryota</taxon>
        <taxon>Fungi</taxon>
        <taxon>Dikarya</taxon>
        <taxon>Ascomycota</taxon>
        <taxon>Pezizomycotina</taxon>
        <taxon>Eurotiomycetes</taxon>
        <taxon>Eurotiomycetidae</taxon>
        <taxon>Eurotiales</taxon>
        <taxon>Aspergillaceae</taxon>
        <taxon>Aspergillus</taxon>
        <taxon>Aspergillus subgen. Fumigati</taxon>
    </lineage>
</organism>
<keyword evidence="3" id="KW-1185">Reference proteome</keyword>
<dbReference type="EMBL" id="JAAAPX010000078">
    <property type="protein sequence ID" value="KAF4233528.1"/>
    <property type="molecule type" value="Genomic_DNA"/>
</dbReference>
<dbReference type="Proteomes" id="UP000653565">
    <property type="component" value="Unassembled WGS sequence"/>
</dbReference>
<reference evidence="2" key="2">
    <citation type="submission" date="2020-04" db="EMBL/GenBank/DDBJ databases">
        <authorList>
            <person name="Santos R.A.C."/>
            <person name="Steenwyk J.L."/>
            <person name="Rivero-Menendez O."/>
            <person name="Mead M.E."/>
            <person name="Silva L.P."/>
            <person name="Bastos R.W."/>
            <person name="Alastruey-Izquierdo A."/>
            <person name="Goldman G.H."/>
            <person name="Rokas A."/>
        </authorList>
    </citation>
    <scope>NUCLEOTIDE SEQUENCE</scope>
    <source>
        <strain evidence="2">CNM-CM6805</strain>
    </source>
</reference>